<dbReference type="SUPFAM" id="SSF55154">
    <property type="entry name" value="CYTH-like phosphatases"/>
    <property type="match status" value="1"/>
</dbReference>
<proteinExistence type="predicted"/>
<reference evidence="3" key="1">
    <citation type="submission" date="2015-05" db="EMBL/GenBank/DDBJ databases">
        <authorList>
            <person name="Urmite Genomes"/>
        </authorList>
    </citation>
    <scope>NUCLEOTIDE SEQUENCE [LARGE SCALE GENOMIC DNA]</scope>
    <source>
        <strain evidence="3">LF1</strain>
    </source>
</reference>
<evidence type="ECO:0000259" key="1">
    <source>
        <dbReference type="PROSITE" id="PS51707"/>
    </source>
</evidence>
<dbReference type="SMART" id="SM01118">
    <property type="entry name" value="CYTH"/>
    <property type="match status" value="1"/>
</dbReference>
<dbReference type="AlphaFoldDB" id="A0A0U1NZN5"/>
<name>A0A0U1NZN5_9BACI</name>
<dbReference type="PROSITE" id="PS51707">
    <property type="entry name" value="CYTH"/>
    <property type="match status" value="1"/>
</dbReference>
<dbReference type="InterPro" id="IPR033469">
    <property type="entry name" value="CYTH-like_dom_sf"/>
</dbReference>
<keyword evidence="3" id="KW-1185">Reference proteome</keyword>
<sequence length="195" mass="23152">MSQQIEIEFKNMLTKEEYEWLLQEFSISENQIFSQENHYFDTPDFALKEAGTALRIRQKDHGYELTLKRPANIGLMETNQILSKEEAALALQSSYLPAGIIRGLIEQMGISYPKMVYFGSLITKRVEIEYKHGLLVLDHSYYLNREDYELEFEVENFEQGKDNFNLLLTQFNIPHRKTENKISRFYKQKYESRQN</sequence>
<dbReference type="Pfam" id="PF01928">
    <property type="entry name" value="CYTH"/>
    <property type="match status" value="1"/>
</dbReference>
<evidence type="ECO:0000313" key="3">
    <source>
        <dbReference type="Proteomes" id="UP000199087"/>
    </source>
</evidence>
<organism evidence="2 3">
    <name type="scientific">Neobacillus massiliamazoniensis</name>
    <dbReference type="NCBI Taxonomy" id="1499688"/>
    <lineage>
        <taxon>Bacteria</taxon>
        <taxon>Bacillati</taxon>
        <taxon>Bacillota</taxon>
        <taxon>Bacilli</taxon>
        <taxon>Bacillales</taxon>
        <taxon>Bacillaceae</taxon>
        <taxon>Neobacillus</taxon>
    </lineage>
</organism>
<evidence type="ECO:0000313" key="2">
    <source>
        <dbReference type="EMBL" id="CRK83453.1"/>
    </source>
</evidence>
<gene>
    <name evidence="2" type="ORF">BN000_03422</name>
</gene>
<dbReference type="InterPro" id="IPR023577">
    <property type="entry name" value="CYTH_domain"/>
</dbReference>
<dbReference type="PIRSF" id="PIRSF012526">
    <property type="entry name" value="CYTH_UCP012526"/>
    <property type="match status" value="1"/>
</dbReference>
<dbReference type="STRING" id="1499688.BN000_03422"/>
<dbReference type="CDD" id="cd07762">
    <property type="entry name" value="CYTH-like_Pase_1"/>
    <property type="match status" value="1"/>
</dbReference>
<dbReference type="InterPro" id="IPR009195">
    <property type="entry name" value="Uncharacterised_YjbK"/>
</dbReference>
<dbReference type="Gene3D" id="2.40.320.10">
    <property type="entry name" value="Hypothetical Protein Pfu-838710-001"/>
    <property type="match status" value="1"/>
</dbReference>
<feature type="domain" description="CYTH" evidence="1">
    <location>
        <begin position="4"/>
        <end position="192"/>
    </location>
</feature>
<protein>
    <submittedName>
        <fullName evidence="2">Adenylate cyclase</fullName>
    </submittedName>
</protein>
<accession>A0A0U1NZN5</accession>
<dbReference type="Proteomes" id="UP000199087">
    <property type="component" value="Unassembled WGS sequence"/>
</dbReference>
<dbReference type="EMBL" id="CVRB01000003">
    <property type="protein sequence ID" value="CRK83453.1"/>
    <property type="molecule type" value="Genomic_DNA"/>
</dbReference>
<dbReference type="OrthoDB" id="384378at2"/>
<dbReference type="RefSeq" id="WP_090635979.1">
    <property type="nucleotide sequence ID" value="NZ_CVRB01000003.1"/>
</dbReference>